<evidence type="ECO:0000313" key="2">
    <source>
        <dbReference type="Proteomes" id="UP001590950"/>
    </source>
</evidence>
<keyword evidence="2" id="KW-1185">Reference proteome</keyword>
<dbReference type="Proteomes" id="UP001590950">
    <property type="component" value="Unassembled WGS sequence"/>
</dbReference>
<proteinExistence type="predicted"/>
<comment type="caution">
    <text evidence="1">The sequence shown here is derived from an EMBL/GenBank/DDBJ whole genome shotgun (WGS) entry which is preliminary data.</text>
</comment>
<evidence type="ECO:0000313" key="1">
    <source>
        <dbReference type="EMBL" id="KAL2037222.1"/>
    </source>
</evidence>
<name>A0ABR3ZUF8_9LECA</name>
<accession>A0ABR3ZUF8</accession>
<protein>
    <submittedName>
        <fullName evidence="1">Uncharacterized protein</fullName>
    </submittedName>
</protein>
<sequence>MTVVQIACKQLSSFLLDAETRHEIKRAQRGVRSPLPPNCRKIRREATPPEALSPEKEAKFAKCEAEEVAKSEANDPVWR</sequence>
<dbReference type="EMBL" id="JBEFKJ010000043">
    <property type="protein sequence ID" value="KAL2037222.1"/>
    <property type="molecule type" value="Genomic_DNA"/>
</dbReference>
<gene>
    <name evidence="1" type="ORF">N7G274_010085</name>
</gene>
<reference evidence="1 2" key="1">
    <citation type="submission" date="2024-09" db="EMBL/GenBank/DDBJ databases">
        <title>Rethinking Asexuality: The Enigmatic Case of Functional Sexual Genes in Lepraria (Stereocaulaceae).</title>
        <authorList>
            <person name="Doellman M."/>
            <person name="Sun Y."/>
            <person name="Barcenas-Pena A."/>
            <person name="Lumbsch H.T."/>
            <person name="Grewe F."/>
        </authorList>
    </citation>
    <scope>NUCLEOTIDE SEQUENCE [LARGE SCALE GENOMIC DNA]</scope>
    <source>
        <strain evidence="1 2">Mercado 3170</strain>
    </source>
</reference>
<organism evidence="1 2">
    <name type="scientific">Stereocaulon virgatum</name>
    <dbReference type="NCBI Taxonomy" id="373712"/>
    <lineage>
        <taxon>Eukaryota</taxon>
        <taxon>Fungi</taxon>
        <taxon>Dikarya</taxon>
        <taxon>Ascomycota</taxon>
        <taxon>Pezizomycotina</taxon>
        <taxon>Lecanoromycetes</taxon>
        <taxon>OSLEUM clade</taxon>
        <taxon>Lecanoromycetidae</taxon>
        <taxon>Lecanorales</taxon>
        <taxon>Lecanorineae</taxon>
        <taxon>Stereocaulaceae</taxon>
        <taxon>Stereocaulon</taxon>
    </lineage>
</organism>